<protein>
    <submittedName>
        <fullName evidence="2">Uncharacterized protein</fullName>
    </submittedName>
</protein>
<proteinExistence type="predicted"/>
<feature type="region of interest" description="Disordered" evidence="1">
    <location>
        <begin position="1"/>
        <end position="96"/>
    </location>
</feature>
<reference evidence="2 3" key="1">
    <citation type="submission" date="2016-10" db="EMBL/GenBank/DDBJ databases">
        <authorList>
            <person name="de Groot N.N."/>
        </authorList>
    </citation>
    <scope>NUCLEOTIDE SEQUENCE [LARGE SCALE GENOMIC DNA]</scope>
    <source>
        <strain evidence="2 3">DSM 45610</strain>
    </source>
</reference>
<organism evidence="2 3">
    <name type="scientific">Marininema mesophilum</name>
    <dbReference type="NCBI Taxonomy" id="1048340"/>
    <lineage>
        <taxon>Bacteria</taxon>
        <taxon>Bacillati</taxon>
        <taxon>Bacillota</taxon>
        <taxon>Bacilli</taxon>
        <taxon>Bacillales</taxon>
        <taxon>Thermoactinomycetaceae</taxon>
        <taxon>Marininema</taxon>
    </lineage>
</organism>
<dbReference type="STRING" id="1048340.SAMN05444487_101301"/>
<feature type="compositionally biased region" description="Polar residues" evidence="1">
    <location>
        <begin position="32"/>
        <end position="47"/>
    </location>
</feature>
<evidence type="ECO:0000313" key="2">
    <source>
        <dbReference type="EMBL" id="SDW10482.1"/>
    </source>
</evidence>
<feature type="compositionally biased region" description="Basic and acidic residues" evidence="1">
    <location>
        <begin position="9"/>
        <end position="20"/>
    </location>
</feature>
<dbReference type="RefSeq" id="WP_091735021.1">
    <property type="nucleotide sequence ID" value="NZ_FNNQ01000001.1"/>
</dbReference>
<evidence type="ECO:0000313" key="3">
    <source>
        <dbReference type="Proteomes" id="UP000198534"/>
    </source>
</evidence>
<accession>A0A1H2QTH8</accession>
<dbReference type="EMBL" id="FNNQ01000001">
    <property type="protein sequence ID" value="SDW10482.1"/>
    <property type="molecule type" value="Genomic_DNA"/>
</dbReference>
<name>A0A1H2QTH8_9BACL</name>
<dbReference type="Proteomes" id="UP000198534">
    <property type="component" value="Unassembled WGS sequence"/>
</dbReference>
<feature type="compositionally biased region" description="Polar residues" evidence="1">
    <location>
        <begin position="74"/>
        <end position="93"/>
    </location>
</feature>
<gene>
    <name evidence="2" type="ORF">SAMN05444487_101301</name>
</gene>
<dbReference type="AlphaFoldDB" id="A0A1H2QTH8"/>
<keyword evidence="3" id="KW-1185">Reference proteome</keyword>
<sequence length="310" mass="34416">MAEQFMKQMVEEILAKDRGHSRTKKTAKELTIPSQVPHGSQSSTSPVPSAPANIRRPNYQQEQRQKRLSPLYQGDSTSVTPRNVETRKSNTSGVAKDERVSLQRLSLFQTHGSSHATPTKAPERIGRLGNGSEIWFFPSVHPKLSKELQVAGITCSAVGIITCPSPFIGPLFSAEVLLEDQPEIEREIQRGKEGIQLRLGAENPDRLRTLLRELFLRLNRVGLKRASIHFAKQPTSLVEKVLPQRGRGAAALLEGVSDGECWSILQRVLVAFPEADVHFHVEQGALLLRGDAKEVEAMVKVVKREVDQSM</sequence>
<evidence type="ECO:0000256" key="1">
    <source>
        <dbReference type="SAM" id="MobiDB-lite"/>
    </source>
</evidence>
<dbReference type="OrthoDB" id="2988087at2"/>